<feature type="transmembrane region" description="Helical" evidence="1">
    <location>
        <begin position="44"/>
        <end position="64"/>
    </location>
</feature>
<keyword evidence="1" id="KW-0812">Transmembrane</keyword>
<dbReference type="AlphaFoldDB" id="A0A9X2X6U6"/>
<evidence type="ECO:0000256" key="1">
    <source>
        <dbReference type="SAM" id="Phobius"/>
    </source>
</evidence>
<comment type="caution">
    <text evidence="3">The sequence shown here is derived from an EMBL/GenBank/DDBJ whole genome shotgun (WGS) entry which is preliminary data.</text>
</comment>
<dbReference type="RefSeq" id="WP_261513436.1">
    <property type="nucleotide sequence ID" value="NZ_JAODNV010000001.1"/>
</dbReference>
<keyword evidence="1" id="KW-0472">Membrane</keyword>
<evidence type="ECO:0000313" key="4">
    <source>
        <dbReference type="Proteomes" id="UP001149009"/>
    </source>
</evidence>
<name>A0A9X2X6U6_9HYPH</name>
<feature type="domain" description="DUF6867" evidence="2">
    <location>
        <begin position="13"/>
        <end position="116"/>
    </location>
</feature>
<keyword evidence="4" id="KW-1185">Reference proteome</keyword>
<protein>
    <recommendedName>
        <fullName evidence="2">DUF6867 domain-containing protein</fullName>
    </recommendedName>
</protein>
<keyword evidence="1" id="KW-1133">Transmembrane helix</keyword>
<organism evidence="3 4">
    <name type="scientific">Chelativorans petroleitrophicus</name>
    <dbReference type="NCBI Taxonomy" id="2975484"/>
    <lineage>
        <taxon>Bacteria</taxon>
        <taxon>Pseudomonadati</taxon>
        <taxon>Pseudomonadota</taxon>
        <taxon>Alphaproteobacteria</taxon>
        <taxon>Hyphomicrobiales</taxon>
        <taxon>Phyllobacteriaceae</taxon>
        <taxon>Chelativorans</taxon>
    </lineage>
</organism>
<dbReference type="Proteomes" id="UP001149009">
    <property type="component" value="Unassembled WGS sequence"/>
</dbReference>
<proteinExistence type="predicted"/>
<feature type="transmembrane region" description="Helical" evidence="1">
    <location>
        <begin position="12"/>
        <end position="32"/>
    </location>
</feature>
<evidence type="ECO:0000259" key="2">
    <source>
        <dbReference type="Pfam" id="PF21741"/>
    </source>
</evidence>
<gene>
    <name evidence="3" type="ORF">NYR54_00700</name>
</gene>
<accession>A0A9X2X6U6</accession>
<reference evidence="3" key="1">
    <citation type="submission" date="2022-08" db="EMBL/GenBank/DDBJ databases">
        <title>Chelativorans sichuanense sp. nov., a paraffin oil-degrading bacterium isolated from a mixture of oil-based drill cuttings and paddy soil.</title>
        <authorList>
            <person name="Yu J."/>
            <person name="Liu H."/>
            <person name="Chen Q."/>
        </authorList>
    </citation>
    <scope>NUCLEOTIDE SEQUENCE</scope>
    <source>
        <strain evidence="3">SCAU 2101</strain>
    </source>
</reference>
<evidence type="ECO:0000313" key="3">
    <source>
        <dbReference type="EMBL" id="MCT8988817.1"/>
    </source>
</evidence>
<dbReference type="InterPro" id="IPR049201">
    <property type="entry name" value="DUF6867"/>
</dbReference>
<dbReference type="Pfam" id="PF21741">
    <property type="entry name" value="DUF6867"/>
    <property type="match status" value="1"/>
</dbReference>
<sequence length="117" mass="13266">MEKANALFWEVSWWEFLLVTAILAGGAAYLTGRAVARAWQSNLQLVYYIILLAAATRFIHFALFRGTLLSLHYYVVDFGVLLVIAFLGNRITRARQMATQYSFLYARAGLLGWKARG</sequence>
<dbReference type="EMBL" id="JAODNV010000001">
    <property type="protein sequence ID" value="MCT8988817.1"/>
    <property type="molecule type" value="Genomic_DNA"/>
</dbReference>
<feature type="transmembrane region" description="Helical" evidence="1">
    <location>
        <begin position="70"/>
        <end position="88"/>
    </location>
</feature>